<dbReference type="GO" id="GO:0034220">
    <property type="term" value="P:monoatomic ion transmembrane transport"/>
    <property type="evidence" value="ECO:0007669"/>
    <property type="project" value="UniProtKB-KW"/>
</dbReference>
<dbReference type="PANTHER" id="PTHR45651">
    <property type="entry name" value="CYCLIC NUCLEOTIDE-GATED ION CHANNEL 15-RELATED-RELATED"/>
    <property type="match status" value="1"/>
</dbReference>
<dbReference type="EMBL" id="JAEACU010000003">
    <property type="protein sequence ID" value="KAH7538193.1"/>
    <property type="molecule type" value="Genomic_DNA"/>
</dbReference>
<reference evidence="2" key="1">
    <citation type="journal article" date="2021" name="Front. Plant Sci.">
        <title>Chromosome-Scale Genome Assembly for Chinese Sour Jujube and Insights Into Its Genome Evolution and Domestication Signature.</title>
        <authorList>
            <person name="Shen L.-Y."/>
            <person name="Luo H."/>
            <person name="Wang X.-L."/>
            <person name="Wang X.-M."/>
            <person name="Qiu X.-J."/>
            <person name="Liu H."/>
            <person name="Zhou S.-S."/>
            <person name="Jia K.-H."/>
            <person name="Nie S."/>
            <person name="Bao Y.-T."/>
            <person name="Zhang R.-G."/>
            <person name="Yun Q.-Z."/>
            <person name="Chai Y.-H."/>
            <person name="Lu J.-Y."/>
            <person name="Li Y."/>
            <person name="Zhao S.-W."/>
            <person name="Mao J.-F."/>
            <person name="Jia S.-G."/>
            <person name="Mao Y.-M."/>
        </authorList>
    </citation>
    <scope>NUCLEOTIDE SEQUENCE</scope>
    <source>
        <strain evidence="2">AT0</strain>
        <tissue evidence="2">Leaf</tissue>
    </source>
</reference>
<accession>A0A978VRL8</accession>
<proteinExistence type="predicted"/>
<dbReference type="Proteomes" id="UP000813462">
    <property type="component" value="Unassembled WGS sequence"/>
</dbReference>
<dbReference type="PANTHER" id="PTHR45651:SF68">
    <property type="entry name" value="ION TRANSPORT DOMAIN-CONTAINING PROTEIN"/>
    <property type="match status" value="1"/>
</dbReference>
<name>A0A978VRL8_ZIZJJ</name>
<keyword evidence="1" id="KW-0407">Ion channel</keyword>
<evidence type="ECO:0008006" key="4">
    <source>
        <dbReference type="Google" id="ProtNLM"/>
    </source>
</evidence>
<organism evidence="2 3">
    <name type="scientific">Ziziphus jujuba var. spinosa</name>
    <dbReference type="NCBI Taxonomy" id="714518"/>
    <lineage>
        <taxon>Eukaryota</taxon>
        <taxon>Viridiplantae</taxon>
        <taxon>Streptophyta</taxon>
        <taxon>Embryophyta</taxon>
        <taxon>Tracheophyta</taxon>
        <taxon>Spermatophyta</taxon>
        <taxon>Magnoliopsida</taxon>
        <taxon>eudicotyledons</taxon>
        <taxon>Gunneridae</taxon>
        <taxon>Pentapetalae</taxon>
        <taxon>rosids</taxon>
        <taxon>fabids</taxon>
        <taxon>Rosales</taxon>
        <taxon>Rhamnaceae</taxon>
        <taxon>Paliureae</taxon>
        <taxon>Ziziphus</taxon>
    </lineage>
</organism>
<evidence type="ECO:0000313" key="2">
    <source>
        <dbReference type="EMBL" id="KAH7538193.1"/>
    </source>
</evidence>
<evidence type="ECO:0000256" key="1">
    <source>
        <dbReference type="ARBA" id="ARBA00023303"/>
    </source>
</evidence>
<dbReference type="AlphaFoldDB" id="A0A978VRL8"/>
<dbReference type="Gene3D" id="2.60.120.10">
    <property type="entry name" value="Jelly Rolls"/>
    <property type="match status" value="1"/>
</dbReference>
<dbReference type="InterPro" id="IPR014710">
    <property type="entry name" value="RmlC-like_jellyroll"/>
</dbReference>
<comment type="caution">
    <text evidence="2">The sequence shown here is derived from an EMBL/GenBank/DDBJ whole genome shotgun (WGS) entry which is preliminary data.</text>
</comment>
<protein>
    <recommendedName>
        <fullName evidence="4">Cyclic nucleotide-gated ion channel 1-like</fullName>
    </recommendedName>
</protein>
<dbReference type="GO" id="GO:0016020">
    <property type="term" value="C:membrane"/>
    <property type="evidence" value="ECO:0007669"/>
    <property type="project" value="UniProtKB-SubCell"/>
</dbReference>
<keyword evidence="1" id="KW-0406">Ion transport</keyword>
<sequence>MRLSVLELKLWSRAPGPMVKVVSNFLLSVTAGHTACWHNACRHHGSGCISTTFDCNEDISVNRTILNDFCPINPPNATVFDFGIFLDALQQGVLGPMDFTKKFLQCYWWGLRNLRLYTVEQTCRKLAVIGSKKHEMQVETTKRNFVDAKEMIPENMKAILLRYVRRKLEDKKDIDVKNLLSILPIEYKESLKKHFCLASLEKWCTASTATLLERKNHAAKNDDNGSSYGFTSFKRLERGDYYGEELIKETLTSPNLVSSFPISSLNVKSHTKVEALVLTANDLMAFKFKHDWLFTNKHSTDPTETKSEWASHAIQNVWRRHVTDHKAQTRLLLH</sequence>
<evidence type="ECO:0000313" key="3">
    <source>
        <dbReference type="Proteomes" id="UP000813462"/>
    </source>
</evidence>
<gene>
    <name evidence="2" type="ORF">FEM48_Zijuj03G0172900</name>
</gene>
<keyword evidence="1" id="KW-0813">Transport</keyword>